<dbReference type="PROSITE" id="PS50404">
    <property type="entry name" value="GST_NTER"/>
    <property type="match status" value="1"/>
</dbReference>
<evidence type="ECO:0000313" key="4">
    <source>
        <dbReference type="EMBL" id="CAD8317686.1"/>
    </source>
</evidence>
<dbReference type="Gene3D" id="1.20.1050.10">
    <property type="match status" value="1"/>
</dbReference>
<dbReference type="PANTHER" id="PTHR44051">
    <property type="entry name" value="GLUTATHIONE S-TRANSFERASE-RELATED"/>
    <property type="match status" value="1"/>
</dbReference>
<sequence length="290" mass="32563">MKLLKLYDNPRSIHAQYARVVLDESGAEYKKELVELPLGNLHPSYARVSPVLSVPALELVPKEGANNNESKVILTDSRDIIKYCAGLEGSGKRLFPEEKRVEIDEVLDMIYSANGGQISFQSQQARDPLFRFVLSHVIGPYRTKLVRRYVTDPEVTNSLHLKKVYEAFGERSARQGPSLEDLSLRANKVMSFLHGKLEKGPWLLGQDHTAADCVAAIWVQWIVWADDPSITVTPRVLSFLHQARQRPAWDETAPMWVIPYVKTRLYAAAALAGCAAAGMISLCVMRFGWK</sequence>
<organism evidence="4">
    <name type="scientific">Pseudictyota dubia</name>
    <dbReference type="NCBI Taxonomy" id="2749911"/>
    <lineage>
        <taxon>Eukaryota</taxon>
        <taxon>Sar</taxon>
        <taxon>Stramenopiles</taxon>
        <taxon>Ochrophyta</taxon>
        <taxon>Bacillariophyta</taxon>
        <taxon>Mediophyceae</taxon>
        <taxon>Biddulphiophycidae</taxon>
        <taxon>Eupodiscales</taxon>
        <taxon>Odontellaceae</taxon>
        <taxon>Pseudictyota</taxon>
    </lineage>
</organism>
<accession>A0A7R9ZCD4</accession>
<protein>
    <recommendedName>
        <fullName evidence="3">GST N-terminal domain-containing protein</fullName>
    </recommendedName>
</protein>
<keyword evidence="2" id="KW-0472">Membrane</keyword>
<dbReference type="InterPro" id="IPR036249">
    <property type="entry name" value="Thioredoxin-like_sf"/>
</dbReference>
<keyword evidence="2" id="KW-1133">Transmembrane helix</keyword>
<gene>
    <name evidence="4" type="ORF">TDUB1175_LOCUS16481</name>
</gene>
<dbReference type="EMBL" id="HBED01032985">
    <property type="protein sequence ID" value="CAD8317686.1"/>
    <property type="molecule type" value="Transcribed_RNA"/>
</dbReference>
<dbReference type="InterPro" id="IPR004045">
    <property type="entry name" value="Glutathione_S-Trfase_N"/>
</dbReference>
<reference evidence="4" key="1">
    <citation type="submission" date="2021-01" db="EMBL/GenBank/DDBJ databases">
        <authorList>
            <person name="Corre E."/>
            <person name="Pelletier E."/>
            <person name="Niang G."/>
            <person name="Scheremetjew M."/>
            <person name="Finn R."/>
            <person name="Kale V."/>
            <person name="Holt S."/>
            <person name="Cochrane G."/>
            <person name="Meng A."/>
            <person name="Brown T."/>
            <person name="Cohen L."/>
        </authorList>
    </citation>
    <scope>NUCLEOTIDE SEQUENCE</scope>
    <source>
        <strain evidence="4">CCMP147</strain>
    </source>
</reference>
<dbReference type="InterPro" id="IPR036282">
    <property type="entry name" value="Glutathione-S-Trfase_C_sf"/>
</dbReference>
<evidence type="ECO:0000256" key="1">
    <source>
        <dbReference type="ARBA" id="ARBA00007409"/>
    </source>
</evidence>
<evidence type="ECO:0000256" key="2">
    <source>
        <dbReference type="SAM" id="Phobius"/>
    </source>
</evidence>
<proteinExistence type="inferred from homology"/>
<dbReference type="AlphaFoldDB" id="A0A7R9ZCD4"/>
<dbReference type="PANTHER" id="PTHR44051:SF8">
    <property type="entry name" value="GLUTATHIONE S-TRANSFERASE GSTA"/>
    <property type="match status" value="1"/>
</dbReference>
<dbReference type="Gene3D" id="3.40.30.10">
    <property type="entry name" value="Glutaredoxin"/>
    <property type="match status" value="1"/>
</dbReference>
<feature type="transmembrane region" description="Helical" evidence="2">
    <location>
        <begin position="265"/>
        <end position="289"/>
    </location>
</feature>
<feature type="domain" description="GST N-terminal" evidence="3">
    <location>
        <begin position="2"/>
        <end position="92"/>
    </location>
</feature>
<comment type="similarity">
    <text evidence="1">Belongs to the GST superfamily.</text>
</comment>
<evidence type="ECO:0000259" key="3">
    <source>
        <dbReference type="PROSITE" id="PS50404"/>
    </source>
</evidence>
<dbReference type="SUPFAM" id="SSF47616">
    <property type="entry name" value="GST C-terminal domain-like"/>
    <property type="match status" value="1"/>
</dbReference>
<dbReference type="SUPFAM" id="SSF52833">
    <property type="entry name" value="Thioredoxin-like"/>
    <property type="match status" value="1"/>
</dbReference>
<keyword evidence="2" id="KW-0812">Transmembrane</keyword>
<dbReference type="Pfam" id="PF13417">
    <property type="entry name" value="GST_N_3"/>
    <property type="match status" value="1"/>
</dbReference>
<name>A0A7R9ZCD4_9STRA</name>